<feature type="domain" description="Photolyase/cryptochrome alpha/beta" evidence="15">
    <location>
        <begin position="3"/>
        <end position="124"/>
    </location>
</feature>
<feature type="site" description="Electron transfer via tryptophanyl radical" evidence="13">
    <location>
        <position position="348"/>
    </location>
</feature>
<dbReference type="STRING" id="1542390.KX01_1575"/>
<dbReference type="PROSITE" id="PS51645">
    <property type="entry name" value="PHR_CRY_ALPHA_BETA"/>
    <property type="match status" value="1"/>
</dbReference>
<keyword evidence="16" id="KW-0456">Lyase</keyword>
<dbReference type="RefSeq" id="WP_071664454.1">
    <property type="nucleotide sequence ID" value="NZ_CP009654.1"/>
</dbReference>
<keyword evidence="17" id="KW-1185">Reference proteome</keyword>
<evidence type="ECO:0000256" key="8">
    <source>
        <dbReference type="ARBA" id="ARBA00031671"/>
    </source>
</evidence>
<evidence type="ECO:0000256" key="3">
    <source>
        <dbReference type="ARBA" id="ARBA00013149"/>
    </source>
</evidence>
<dbReference type="Gene3D" id="1.10.579.10">
    <property type="entry name" value="DNA Cyclobutane Dipyrimidine Photolyase, subunit A, domain 3"/>
    <property type="match status" value="1"/>
</dbReference>
<dbReference type="PANTHER" id="PTHR11455:SF9">
    <property type="entry name" value="CRYPTOCHROME CIRCADIAN CLOCK 5 ISOFORM X1"/>
    <property type="match status" value="1"/>
</dbReference>
<dbReference type="GO" id="GO:0000719">
    <property type="term" value="P:photoreactive repair"/>
    <property type="evidence" value="ECO:0007669"/>
    <property type="project" value="UniProtKB-ARBA"/>
</dbReference>
<evidence type="ECO:0000256" key="12">
    <source>
        <dbReference type="PIRSR" id="PIRSR602081-1"/>
    </source>
</evidence>
<feature type="site" description="Electron transfer via tryptophanyl radical" evidence="13">
    <location>
        <position position="295"/>
    </location>
</feature>
<keyword evidence="7 14" id="KW-0157">Chromophore</keyword>
<dbReference type="PANTHER" id="PTHR11455">
    <property type="entry name" value="CRYPTOCHROME"/>
    <property type="match status" value="1"/>
</dbReference>
<evidence type="ECO:0000313" key="17">
    <source>
        <dbReference type="Proteomes" id="UP000182521"/>
    </source>
</evidence>
<dbReference type="OrthoDB" id="9772484at2"/>
<dbReference type="Pfam" id="PF03441">
    <property type="entry name" value="FAD_binding_7"/>
    <property type="match status" value="1"/>
</dbReference>
<feature type="binding site" evidence="12">
    <location>
        <position position="216"/>
    </location>
    <ligand>
        <name>FAD</name>
        <dbReference type="ChEBI" id="CHEBI:57692"/>
    </ligand>
</feature>
<feature type="binding site" evidence="12">
    <location>
        <begin position="361"/>
        <end position="363"/>
    </location>
    <ligand>
        <name>FAD</name>
        <dbReference type="ChEBI" id="CHEBI:57692"/>
    </ligand>
</feature>
<comment type="catalytic activity">
    <reaction evidence="9">
        <text>cyclobutadipyrimidine (in DNA) = 2 pyrimidine residues (in DNA).</text>
        <dbReference type="EC" id="4.1.99.3"/>
    </reaction>
</comment>
<comment type="function">
    <text evidence="10">Involved in repair of UV radiation-induced DNA damage. Catalyzes the light-dependent monomerization (300-600 nm) of cyclobutyl pyrimidine dimers (in cis-syn configuration), which are formed between adjacent bases on the same DNA strand upon exposure to ultraviolet radiation.</text>
</comment>
<dbReference type="Proteomes" id="UP000182521">
    <property type="component" value="Chromosome"/>
</dbReference>
<dbReference type="PRINTS" id="PR00147">
    <property type="entry name" value="DNAPHOTLYASE"/>
</dbReference>
<dbReference type="InterPro" id="IPR036134">
    <property type="entry name" value="Crypto/Photolyase_FAD-like_sf"/>
</dbReference>
<dbReference type="InterPro" id="IPR014729">
    <property type="entry name" value="Rossmann-like_a/b/a_fold"/>
</dbReference>
<dbReference type="Gene3D" id="1.25.40.80">
    <property type="match status" value="1"/>
</dbReference>
<evidence type="ECO:0000313" key="16">
    <source>
        <dbReference type="EMBL" id="APC97622.1"/>
    </source>
</evidence>
<dbReference type="AlphaFoldDB" id="A0A1J0KVH0"/>
<evidence type="ECO:0000256" key="13">
    <source>
        <dbReference type="PIRSR" id="PIRSR602081-2"/>
    </source>
</evidence>
<feature type="binding site" evidence="12">
    <location>
        <position position="261"/>
    </location>
    <ligand>
        <name>FAD</name>
        <dbReference type="ChEBI" id="CHEBI:57692"/>
    </ligand>
</feature>
<keyword evidence="6 12" id="KW-0274">FAD</keyword>
<proteinExistence type="inferred from homology"/>
<evidence type="ECO:0000256" key="6">
    <source>
        <dbReference type="ARBA" id="ARBA00022827"/>
    </source>
</evidence>
<dbReference type="EMBL" id="CP009654">
    <property type="protein sequence ID" value="APC97622.1"/>
    <property type="molecule type" value="Genomic_DNA"/>
</dbReference>
<dbReference type="FunFam" id="1.10.579.10:FF:000003">
    <property type="entry name" value="Deoxyribodipyrimidine photo-lyase"/>
    <property type="match status" value="1"/>
</dbReference>
<evidence type="ECO:0000256" key="10">
    <source>
        <dbReference type="ARBA" id="ARBA00059220"/>
    </source>
</evidence>
<feature type="binding site" evidence="12">
    <location>
        <begin position="228"/>
        <end position="232"/>
    </location>
    <ligand>
        <name>FAD</name>
        <dbReference type="ChEBI" id="CHEBI:57692"/>
    </ligand>
</feature>
<sequence length="465" mass="54911">MSEISLYWFKQDLRLTDNRALYEAVKSDKTIAIYIHDEKYPIGSASKLWLSESLKKLDKSLNNKLNIYKGSPIDIIEKLTKENNITNVYWNRCYDKYSIKRDSEIKKLLQNNDINVKTFNGSLLLEPWQCLKDDDTHYKVFTFFYKKLIQIKPYVSNLPKASITNLIKLENSSPLENLDLTKPQHSWQRIINFWEVGEKAAQLKLEEFIEDKIKDYKEARDYPSFDSTSKLSPHLHFGEISPNQIFNAIYQNNVSSNHEHFIRELAWRDFSYYLMYYYPDFDTKNINEKFDNFEWNNNPKLLKSWQEGQTGIPIVDAGMRELWQTGYIHNRVRMIVASFLVKNCLIHWKYGEQWFFDCLFDADIANNCASWQWVAGCGMDAAPYFRIFNPALQAQKFDSKGDYIRKYIPEISKLSNKYLAEPWTAKPEILEKANIQLGETYPYPIVDLKTSREKALEKYKQISKG</sequence>
<dbReference type="GO" id="GO:0071949">
    <property type="term" value="F:FAD binding"/>
    <property type="evidence" value="ECO:0007669"/>
    <property type="project" value="TreeGrafter"/>
</dbReference>
<evidence type="ECO:0000256" key="4">
    <source>
        <dbReference type="ARBA" id="ARBA00014046"/>
    </source>
</evidence>
<dbReference type="GO" id="GO:0009416">
    <property type="term" value="P:response to light stimulus"/>
    <property type="evidence" value="ECO:0007669"/>
    <property type="project" value="TreeGrafter"/>
</dbReference>
<dbReference type="InterPro" id="IPR006050">
    <property type="entry name" value="DNA_photolyase_N"/>
</dbReference>
<feature type="site" description="Electron transfer via tryptophanyl radical" evidence="13">
    <location>
        <position position="371"/>
    </location>
</feature>
<evidence type="ECO:0000256" key="2">
    <source>
        <dbReference type="ARBA" id="ARBA00005862"/>
    </source>
</evidence>
<comment type="similarity">
    <text evidence="2">Belongs to the DNA photolyase class-1 family.</text>
</comment>
<dbReference type="Gene3D" id="3.40.50.620">
    <property type="entry name" value="HUPs"/>
    <property type="match status" value="1"/>
</dbReference>
<dbReference type="PROSITE" id="PS00394">
    <property type="entry name" value="DNA_PHOTOLYASES_1_1"/>
    <property type="match status" value="1"/>
</dbReference>
<evidence type="ECO:0000256" key="11">
    <source>
        <dbReference type="ARBA" id="ARBA00083107"/>
    </source>
</evidence>
<reference evidence="17" key="1">
    <citation type="submission" date="2014-10" db="EMBL/GenBank/DDBJ databases">
        <authorList>
            <person name="Kuske C.R."/>
            <person name="Challacombe J.F."/>
            <person name="Daligault H.E."/>
            <person name="Davenport K.W."/>
            <person name="Johnson S.L."/>
            <person name="Siddaramappa S."/>
            <person name="Petersen J.M."/>
        </authorList>
    </citation>
    <scope>NUCLEOTIDE SEQUENCE [LARGE SCALE GENOMIC DNA]</scope>
    <source>
        <strain evidence="17">CA97-1460</strain>
    </source>
</reference>
<dbReference type="InterPro" id="IPR002081">
    <property type="entry name" value="Cryptochrome/DNA_photolyase_1"/>
</dbReference>
<dbReference type="InterPro" id="IPR018394">
    <property type="entry name" value="DNA_photolyase_1_CS_C"/>
</dbReference>
<evidence type="ECO:0000259" key="15">
    <source>
        <dbReference type="PROSITE" id="PS51645"/>
    </source>
</evidence>
<keyword evidence="5 12" id="KW-0285">Flavoprotein</keyword>
<name>A0A1J0KVH0_9GAMM</name>
<comment type="similarity">
    <text evidence="14">Belongs to the DNA photolyase family.</text>
</comment>
<evidence type="ECO:0000256" key="1">
    <source>
        <dbReference type="ARBA" id="ARBA00001932"/>
    </source>
</evidence>
<evidence type="ECO:0000256" key="5">
    <source>
        <dbReference type="ARBA" id="ARBA00022630"/>
    </source>
</evidence>
<accession>A0A1J0KVH0</accession>
<dbReference type="SUPFAM" id="SSF52425">
    <property type="entry name" value="Cryptochrome/photolyase, N-terminal domain"/>
    <property type="match status" value="1"/>
</dbReference>
<dbReference type="GO" id="GO:0003904">
    <property type="term" value="F:deoxyribodipyrimidine photo-lyase activity"/>
    <property type="evidence" value="ECO:0007669"/>
    <property type="project" value="UniProtKB-EC"/>
</dbReference>
<dbReference type="Pfam" id="PF00875">
    <property type="entry name" value="DNA_photolyase"/>
    <property type="match status" value="1"/>
</dbReference>
<evidence type="ECO:0000256" key="9">
    <source>
        <dbReference type="ARBA" id="ARBA00033999"/>
    </source>
</evidence>
<gene>
    <name evidence="16" type="ORF">KX01_1575</name>
</gene>
<dbReference type="InterPro" id="IPR036155">
    <property type="entry name" value="Crypto/Photolyase_N_sf"/>
</dbReference>
<comment type="cofactor">
    <cofactor evidence="12">
        <name>FAD</name>
        <dbReference type="ChEBI" id="CHEBI:57692"/>
    </cofactor>
    <text evidence="12">Binds 1 FAD per subunit.</text>
</comment>
<dbReference type="InterPro" id="IPR005101">
    <property type="entry name" value="Cryptochr/Photolyase_FAD-bd"/>
</dbReference>
<protein>
    <recommendedName>
        <fullName evidence="4">Deoxyribodipyrimidine photo-lyase</fullName>
        <ecNumber evidence="3">4.1.99.3</ecNumber>
    </recommendedName>
    <alternativeName>
        <fullName evidence="8">DNA photolyase</fullName>
    </alternativeName>
    <alternativeName>
        <fullName evidence="11">Photoreactivating enzyme</fullName>
    </alternativeName>
</protein>
<dbReference type="KEGG" id="frc:KX01_1575"/>
<evidence type="ECO:0000256" key="7">
    <source>
        <dbReference type="ARBA" id="ARBA00022991"/>
    </source>
</evidence>
<organism evidence="16 17">
    <name type="scientific">Francisella frigiditurris</name>
    <dbReference type="NCBI Taxonomy" id="1542390"/>
    <lineage>
        <taxon>Bacteria</taxon>
        <taxon>Pseudomonadati</taxon>
        <taxon>Pseudomonadota</taxon>
        <taxon>Gammaproteobacteria</taxon>
        <taxon>Thiotrichales</taxon>
        <taxon>Francisellaceae</taxon>
        <taxon>Francisella</taxon>
    </lineage>
</organism>
<dbReference type="EC" id="4.1.99.3" evidence="3"/>
<evidence type="ECO:0000256" key="14">
    <source>
        <dbReference type="RuleBase" id="RU004182"/>
    </source>
</evidence>
<dbReference type="SUPFAM" id="SSF48173">
    <property type="entry name" value="Cryptochrome/photolyase FAD-binding domain"/>
    <property type="match status" value="1"/>
</dbReference>
<comment type="cofactor">
    <cofactor evidence="1">
        <name>(6R)-5,10-methylene-5,6,7,8-tetrahydrofolate</name>
        <dbReference type="ChEBI" id="CHEBI:15636"/>
    </cofactor>
</comment>
<dbReference type="GO" id="GO:0003677">
    <property type="term" value="F:DNA binding"/>
    <property type="evidence" value="ECO:0007669"/>
    <property type="project" value="TreeGrafter"/>
</dbReference>